<keyword evidence="1" id="KW-1133">Transmembrane helix</keyword>
<name>A0A239R900_STREI</name>
<organism evidence="2 3">
    <name type="scientific">Streptococcus equinus</name>
    <name type="common">Streptococcus bovis</name>
    <dbReference type="NCBI Taxonomy" id="1335"/>
    <lineage>
        <taxon>Bacteria</taxon>
        <taxon>Bacillati</taxon>
        <taxon>Bacillota</taxon>
        <taxon>Bacilli</taxon>
        <taxon>Lactobacillales</taxon>
        <taxon>Streptococcaceae</taxon>
        <taxon>Streptococcus</taxon>
    </lineage>
</organism>
<dbReference type="EMBL" id="FZRA01000002">
    <property type="protein sequence ID" value="SNU07307.1"/>
    <property type="molecule type" value="Genomic_DNA"/>
</dbReference>
<dbReference type="Proteomes" id="UP000214649">
    <property type="component" value="Unassembled WGS sequence"/>
</dbReference>
<feature type="transmembrane region" description="Helical" evidence="1">
    <location>
        <begin position="6"/>
        <end position="27"/>
    </location>
</feature>
<reference evidence="2 3" key="1">
    <citation type="submission" date="2017-07" db="EMBL/GenBank/DDBJ databases">
        <authorList>
            <person name="Sun Z.S."/>
            <person name="Albrecht U."/>
            <person name="Echele G."/>
            <person name="Lee C.C."/>
        </authorList>
    </citation>
    <scope>NUCLEOTIDE SEQUENCE [LARGE SCALE GENOMIC DNA]</scope>
    <source>
        <strain evidence="2 3">AR3</strain>
    </source>
</reference>
<evidence type="ECO:0000256" key="1">
    <source>
        <dbReference type="SAM" id="Phobius"/>
    </source>
</evidence>
<accession>A0A239R900</accession>
<keyword evidence="1" id="KW-0812">Transmembrane</keyword>
<evidence type="ECO:0000313" key="2">
    <source>
        <dbReference type="EMBL" id="SNU07307.1"/>
    </source>
</evidence>
<proteinExistence type="predicted"/>
<evidence type="ECO:0000313" key="3">
    <source>
        <dbReference type="Proteomes" id="UP000214649"/>
    </source>
</evidence>
<sequence length="37" mass="4166">MSLLKLLWGMILAVGLSLLANLLFYLIEELFKNEKAG</sequence>
<dbReference type="AlphaFoldDB" id="A0A239R900"/>
<protein>
    <submittedName>
        <fullName evidence="2">Osmoprotectant transport system permease protein</fullName>
    </submittedName>
</protein>
<keyword evidence="1" id="KW-0472">Membrane</keyword>
<gene>
    <name evidence="2" type="ORF">SAMN05216470_0740</name>
</gene>